<dbReference type="InterPro" id="IPR040582">
    <property type="entry name" value="OB_MalK-like"/>
</dbReference>
<dbReference type="Pfam" id="PF00005">
    <property type="entry name" value="ABC_tran"/>
    <property type="match status" value="1"/>
</dbReference>
<dbReference type="PANTHER" id="PTHR43875:SF1">
    <property type="entry name" value="OSMOPROTECTIVE COMPOUNDS UPTAKE ATP-BINDING PROTEIN GGTA"/>
    <property type="match status" value="1"/>
</dbReference>
<proteinExistence type="inferred from homology"/>
<comment type="similarity">
    <text evidence="1">Belongs to the ABC transporter superfamily.</text>
</comment>
<sequence length="366" mass="40355">MAQVSLRKLVKAYEGNVQAVKGIDLEIADHEFVVLVGPSGCGKSTTLRMIAGLEEITGGDVAIGGTVVNDIPPRDRDIAMVFQNYALYPHMSVFENMAFGLTLRKFPKDEIKRRVDNAARILDIVPLLERKPKALSGGQRQRVAMGRAIVRDPKVFLFDEPLSNLDAKLRVQMRTEIKKVHQTVRTTTVYVTHDQVEAMTLADRVVVMNHGVIEQVGPPQELYHHPATRFVAGFIGSPAMNFIPGRLEGDAHGLRLVLGSGVILPVPPERTARYAPHAARPVLLGIRPEHLTDKKPTDKRNIADFPATPEVIEPMGMETLVHFRIDGHEISARLDPACPVAVGEPITLAADMDQMHIIDPETDKVL</sequence>
<dbReference type="SMART" id="SM00382">
    <property type="entry name" value="AAA"/>
    <property type="match status" value="1"/>
</dbReference>
<dbReference type="CDD" id="cd03301">
    <property type="entry name" value="ABC_MalK_N"/>
    <property type="match status" value="1"/>
</dbReference>
<dbReference type="Gene3D" id="2.40.50.140">
    <property type="entry name" value="Nucleic acid-binding proteins"/>
    <property type="match status" value="1"/>
</dbReference>
<dbReference type="InterPro" id="IPR003593">
    <property type="entry name" value="AAA+_ATPase"/>
</dbReference>
<comment type="caution">
    <text evidence="6">The sequence shown here is derived from an EMBL/GenBank/DDBJ whole genome shotgun (WGS) entry which is preliminary data.</text>
</comment>
<evidence type="ECO:0000313" key="6">
    <source>
        <dbReference type="EMBL" id="MBR0665327.1"/>
    </source>
</evidence>
<dbReference type="InterPro" id="IPR047641">
    <property type="entry name" value="ABC_transpr_MalK/UgpC-like"/>
</dbReference>
<keyword evidence="2" id="KW-0813">Transport</keyword>
<dbReference type="EMBL" id="JAAGBB010000014">
    <property type="protein sequence ID" value="MBR0665327.1"/>
    <property type="molecule type" value="Genomic_DNA"/>
</dbReference>
<accession>A0ABS5EYE7</accession>
<dbReference type="InterPro" id="IPR008995">
    <property type="entry name" value="Mo/tungstate-bd_C_term_dom"/>
</dbReference>
<name>A0ABS5EYE7_9PROT</name>
<dbReference type="Pfam" id="PF17912">
    <property type="entry name" value="OB_MalK"/>
    <property type="match status" value="1"/>
</dbReference>
<dbReference type="GO" id="GO:0005524">
    <property type="term" value="F:ATP binding"/>
    <property type="evidence" value="ECO:0007669"/>
    <property type="project" value="UniProtKB-KW"/>
</dbReference>
<dbReference type="PROSITE" id="PS50893">
    <property type="entry name" value="ABC_TRANSPORTER_2"/>
    <property type="match status" value="1"/>
</dbReference>
<dbReference type="Gene3D" id="3.40.50.300">
    <property type="entry name" value="P-loop containing nucleotide triphosphate hydrolases"/>
    <property type="match status" value="1"/>
</dbReference>
<dbReference type="InterPro" id="IPR017871">
    <property type="entry name" value="ABC_transporter-like_CS"/>
</dbReference>
<evidence type="ECO:0000259" key="5">
    <source>
        <dbReference type="PROSITE" id="PS50893"/>
    </source>
</evidence>
<dbReference type="InterPro" id="IPR005116">
    <property type="entry name" value="Transp-assoc_OB_typ1"/>
</dbReference>
<organism evidence="6 7">
    <name type="scientific">Plastoroseomonas hellenica</name>
    <dbReference type="NCBI Taxonomy" id="2687306"/>
    <lineage>
        <taxon>Bacteria</taxon>
        <taxon>Pseudomonadati</taxon>
        <taxon>Pseudomonadota</taxon>
        <taxon>Alphaproteobacteria</taxon>
        <taxon>Acetobacterales</taxon>
        <taxon>Acetobacteraceae</taxon>
        <taxon>Plastoroseomonas</taxon>
    </lineage>
</organism>
<keyword evidence="4 6" id="KW-0067">ATP-binding</keyword>
<evidence type="ECO:0000313" key="7">
    <source>
        <dbReference type="Proteomes" id="UP001196870"/>
    </source>
</evidence>
<gene>
    <name evidence="6" type="primary">ugpC</name>
    <name evidence="6" type="ORF">GXW71_13265</name>
</gene>
<evidence type="ECO:0000256" key="1">
    <source>
        <dbReference type="ARBA" id="ARBA00005417"/>
    </source>
</evidence>
<dbReference type="PROSITE" id="PS00211">
    <property type="entry name" value="ABC_TRANSPORTER_1"/>
    <property type="match status" value="1"/>
</dbReference>
<dbReference type="NCBIfam" id="NF008653">
    <property type="entry name" value="PRK11650.1"/>
    <property type="match status" value="1"/>
</dbReference>
<dbReference type="PANTHER" id="PTHR43875">
    <property type="entry name" value="MALTODEXTRIN IMPORT ATP-BINDING PROTEIN MSMX"/>
    <property type="match status" value="1"/>
</dbReference>
<keyword evidence="3" id="KW-0547">Nucleotide-binding</keyword>
<evidence type="ECO:0000256" key="2">
    <source>
        <dbReference type="ARBA" id="ARBA00022448"/>
    </source>
</evidence>
<dbReference type="Pfam" id="PF03459">
    <property type="entry name" value="TOBE"/>
    <property type="match status" value="1"/>
</dbReference>
<dbReference type="InterPro" id="IPR012340">
    <property type="entry name" value="NA-bd_OB-fold"/>
</dbReference>
<feature type="domain" description="ABC transporter" evidence="5">
    <location>
        <begin position="4"/>
        <end position="235"/>
    </location>
</feature>
<dbReference type="RefSeq" id="WP_211852996.1">
    <property type="nucleotide sequence ID" value="NZ_JAAGBB010000014.1"/>
</dbReference>
<dbReference type="SUPFAM" id="SSF50331">
    <property type="entry name" value="MOP-like"/>
    <property type="match status" value="1"/>
</dbReference>
<protein>
    <submittedName>
        <fullName evidence="6">Sn-glycerol-3-phosphate ABC transporter ATP-binding protein UgpC</fullName>
    </submittedName>
</protein>
<evidence type="ECO:0000256" key="4">
    <source>
        <dbReference type="ARBA" id="ARBA00022840"/>
    </source>
</evidence>
<dbReference type="InterPro" id="IPR003439">
    <property type="entry name" value="ABC_transporter-like_ATP-bd"/>
</dbReference>
<dbReference type="SUPFAM" id="SSF52540">
    <property type="entry name" value="P-loop containing nucleoside triphosphate hydrolases"/>
    <property type="match status" value="1"/>
</dbReference>
<keyword evidence="7" id="KW-1185">Reference proteome</keyword>
<evidence type="ECO:0000256" key="3">
    <source>
        <dbReference type="ARBA" id="ARBA00022741"/>
    </source>
</evidence>
<dbReference type="Proteomes" id="UP001196870">
    <property type="component" value="Unassembled WGS sequence"/>
</dbReference>
<dbReference type="InterPro" id="IPR027417">
    <property type="entry name" value="P-loop_NTPase"/>
</dbReference>
<dbReference type="InterPro" id="IPR015855">
    <property type="entry name" value="ABC_transpr_MalK-like"/>
</dbReference>
<reference evidence="7" key="1">
    <citation type="journal article" date="2021" name="Syst. Appl. Microbiol.">
        <title>Roseomonas hellenica sp. nov., isolated from roots of wild-growing Alkanna tinctoria.</title>
        <authorList>
            <person name="Rat A."/>
            <person name="Naranjo H.D."/>
            <person name="Lebbe L."/>
            <person name="Cnockaert M."/>
            <person name="Krigas N."/>
            <person name="Grigoriadou K."/>
            <person name="Maloupa E."/>
            <person name="Willems A."/>
        </authorList>
    </citation>
    <scope>NUCLEOTIDE SEQUENCE [LARGE SCALE GENOMIC DNA]</scope>
    <source>
        <strain evidence="7">LMG 31523</strain>
    </source>
</reference>
<dbReference type="Gene3D" id="2.40.50.100">
    <property type="match status" value="1"/>
</dbReference>